<reference evidence="1 2" key="1">
    <citation type="journal article" date="2021" name="BMC Biol.">
        <title>Horizontally acquired antibacterial genes associated with adaptive radiation of ladybird beetles.</title>
        <authorList>
            <person name="Li H.S."/>
            <person name="Tang X.F."/>
            <person name="Huang Y.H."/>
            <person name="Xu Z.Y."/>
            <person name="Chen M.L."/>
            <person name="Du X.Y."/>
            <person name="Qiu B.Y."/>
            <person name="Chen P.T."/>
            <person name="Zhang W."/>
            <person name="Slipinski A."/>
            <person name="Escalona H.E."/>
            <person name="Waterhouse R.M."/>
            <person name="Zwick A."/>
            <person name="Pang H."/>
        </authorList>
    </citation>
    <scope>NUCLEOTIDE SEQUENCE [LARGE SCALE GENOMIC DNA]</scope>
    <source>
        <strain evidence="1">SYSU2018</strain>
    </source>
</reference>
<gene>
    <name evidence="1" type="ORF">HHI36_008239</name>
</gene>
<keyword evidence="2" id="KW-1185">Reference proteome</keyword>
<evidence type="ECO:0000313" key="2">
    <source>
        <dbReference type="Proteomes" id="UP001516400"/>
    </source>
</evidence>
<protein>
    <submittedName>
        <fullName evidence="1">Uncharacterized protein</fullName>
    </submittedName>
</protein>
<accession>A0ABD2MSF1</accession>
<comment type="caution">
    <text evidence="1">The sequence shown here is derived from an EMBL/GenBank/DDBJ whole genome shotgun (WGS) entry which is preliminary data.</text>
</comment>
<evidence type="ECO:0000313" key="1">
    <source>
        <dbReference type="EMBL" id="KAL3269157.1"/>
    </source>
</evidence>
<sequence>MSNSVNRKFGSDILIVSLNQDLKCLDGIIENILPRIGNMEIQSWLYPHKNYNRNGSYDPNEAKEVSYIHCLELIIDKLYIILNIVNENMYSIKNRRNIYYPSRVTLGRCVKQFLELVNQVEEKSCNKIPRSTTPIDVINKESQTENKTLDKCDSCTQANYFLKDIVEYISTNFDKSLTKINKHEVNDNIYDVTKFGATMKLTNSIKQDYHNIAGELHENLQKNYNLLQNVSKLESDISQAEFKIKDLTACNLKYLEQLSNSEKELQLTKEYIKTVEKEKSELLQSYNDYGSIIKELTDRMKISHEKRAESQKYFEEQIENYENVIEQHKSKIIYGQNSFAILKEDFDKLKINYEELYGKYSRMSQMNYKLEKTYKK</sequence>
<dbReference type="AlphaFoldDB" id="A0ABD2MSF1"/>
<name>A0ABD2MSF1_9CUCU</name>
<organism evidence="1 2">
    <name type="scientific">Cryptolaemus montrouzieri</name>
    <dbReference type="NCBI Taxonomy" id="559131"/>
    <lineage>
        <taxon>Eukaryota</taxon>
        <taxon>Metazoa</taxon>
        <taxon>Ecdysozoa</taxon>
        <taxon>Arthropoda</taxon>
        <taxon>Hexapoda</taxon>
        <taxon>Insecta</taxon>
        <taxon>Pterygota</taxon>
        <taxon>Neoptera</taxon>
        <taxon>Endopterygota</taxon>
        <taxon>Coleoptera</taxon>
        <taxon>Polyphaga</taxon>
        <taxon>Cucujiformia</taxon>
        <taxon>Coccinelloidea</taxon>
        <taxon>Coccinellidae</taxon>
        <taxon>Scymninae</taxon>
        <taxon>Scymnini</taxon>
        <taxon>Cryptolaemus</taxon>
    </lineage>
</organism>
<proteinExistence type="predicted"/>
<dbReference type="Proteomes" id="UP001516400">
    <property type="component" value="Unassembled WGS sequence"/>
</dbReference>
<dbReference type="EMBL" id="JABFTP020000021">
    <property type="protein sequence ID" value="KAL3269157.1"/>
    <property type="molecule type" value="Genomic_DNA"/>
</dbReference>